<feature type="region of interest" description="Disordered" evidence="1">
    <location>
        <begin position="1"/>
        <end position="54"/>
    </location>
</feature>
<feature type="region of interest" description="Disordered" evidence="1">
    <location>
        <begin position="956"/>
        <end position="1004"/>
    </location>
</feature>
<organism evidence="2 3">
    <name type="scientific">Apiospora saccharicola</name>
    <dbReference type="NCBI Taxonomy" id="335842"/>
    <lineage>
        <taxon>Eukaryota</taxon>
        <taxon>Fungi</taxon>
        <taxon>Dikarya</taxon>
        <taxon>Ascomycota</taxon>
        <taxon>Pezizomycotina</taxon>
        <taxon>Sordariomycetes</taxon>
        <taxon>Xylariomycetidae</taxon>
        <taxon>Amphisphaeriales</taxon>
        <taxon>Apiosporaceae</taxon>
        <taxon>Apiospora</taxon>
    </lineage>
</organism>
<feature type="region of interest" description="Disordered" evidence="1">
    <location>
        <begin position="867"/>
        <end position="940"/>
    </location>
</feature>
<feature type="compositionally biased region" description="Basic and acidic residues" evidence="1">
    <location>
        <begin position="870"/>
        <end position="881"/>
    </location>
</feature>
<feature type="region of interest" description="Disordered" evidence="1">
    <location>
        <begin position="651"/>
        <end position="677"/>
    </location>
</feature>
<feature type="compositionally biased region" description="Low complexity" evidence="1">
    <location>
        <begin position="33"/>
        <end position="44"/>
    </location>
</feature>
<feature type="region of interest" description="Disordered" evidence="1">
    <location>
        <begin position="381"/>
        <end position="406"/>
    </location>
</feature>
<feature type="compositionally biased region" description="Low complexity" evidence="1">
    <location>
        <begin position="534"/>
        <end position="547"/>
    </location>
</feature>
<dbReference type="EMBL" id="JAQQWM010000001">
    <property type="protein sequence ID" value="KAK8082065.1"/>
    <property type="molecule type" value="Genomic_DNA"/>
</dbReference>
<protein>
    <submittedName>
        <fullName evidence="2">Uncharacterized protein</fullName>
    </submittedName>
</protein>
<feature type="compositionally biased region" description="Basic residues" evidence="1">
    <location>
        <begin position="584"/>
        <end position="594"/>
    </location>
</feature>
<feature type="compositionally biased region" description="Polar residues" evidence="1">
    <location>
        <begin position="559"/>
        <end position="583"/>
    </location>
</feature>
<feature type="compositionally biased region" description="Polar residues" evidence="1">
    <location>
        <begin position="708"/>
        <end position="731"/>
    </location>
</feature>
<dbReference type="Proteomes" id="UP001446871">
    <property type="component" value="Unassembled WGS sequence"/>
</dbReference>
<feature type="region of interest" description="Disordered" evidence="1">
    <location>
        <begin position="83"/>
        <end position="228"/>
    </location>
</feature>
<name>A0ABR1WEZ2_9PEZI</name>
<feature type="compositionally biased region" description="Basic and acidic residues" evidence="1">
    <location>
        <begin position="601"/>
        <end position="615"/>
    </location>
</feature>
<feature type="compositionally biased region" description="Polar residues" evidence="1">
    <location>
        <begin position="128"/>
        <end position="155"/>
    </location>
</feature>
<gene>
    <name evidence="2" type="ORF">PG996_000846</name>
</gene>
<reference evidence="2 3" key="1">
    <citation type="submission" date="2023-01" db="EMBL/GenBank/DDBJ databases">
        <title>Analysis of 21 Apiospora genomes using comparative genomics revels a genus with tremendous synthesis potential of carbohydrate active enzymes and secondary metabolites.</title>
        <authorList>
            <person name="Sorensen T."/>
        </authorList>
    </citation>
    <scope>NUCLEOTIDE SEQUENCE [LARGE SCALE GENOMIC DNA]</scope>
    <source>
        <strain evidence="2 3">CBS 83171</strain>
    </source>
</reference>
<evidence type="ECO:0000256" key="1">
    <source>
        <dbReference type="SAM" id="MobiDB-lite"/>
    </source>
</evidence>
<comment type="caution">
    <text evidence="2">The sequence shown here is derived from an EMBL/GenBank/DDBJ whole genome shotgun (WGS) entry which is preliminary data.</text>
</comment>
<feature type="compositionally biased region" description="Basic residues" evidence="1">
    <location>
        <begin position="501"/>
        <end position="514"/>
    </location>
</feature>
<evidence type="ECO:0000313" key="3">
    <source>
        <dbReference type="Proteomes" id="UP001446871"/>
    </source>
</evidence>
<accession>A0ABR1WEZ2</accession>
<feature type="compositionally biased region" description="Low complexity" evidence="1">
    <location>
        <begin position="165"/>
        <end position="175"/>
    </location>
</feature>
<proteinExistence type="predicted"/>
<evidence type="ECO:0000313" key="2">
    <source>
        <dbReference type="EMBL" id="KAK8082065.1"/>
    </source>
</evidence>
<feature type="region of interest" description="Disordered" evidence="1">
    <location>
        <begin position="695"/>
        <end position="798"/>
    </location>
</feature>
<keyword evidence="3" id="KW-1185">Reference proteome</keyword>
<feature type="region of interest" description="Disordered" evidence="1">
    <location>
        <begin position="461"/>
        <end position="631"/>
    </location>
</feature>
<sequence>MWKSIKALGAASTRGHVDIQASPGADEPHLPESSSSVSKAKSGKPAVTPKKNKELLQKHGFDILGQSFGIPSRVDYEREFLVDTPPRQTARRRSLSVSTSDQDIEVYVDDSSSPPTKLKSAHRKGASPPSSETQTGRKLGQTATDPENLQSTRSSTKQEPRQRTRSMSQSTTSLSAKNSRKQMVMYKSDDDDDDTDSETTHSSTSFYLPPPPPPHNKPRQGHPAYTPTYPTMAGYLPAVYPVGGHGYHTTPGPAATVPLPGFYYSQPVPQYPQAAGFNMYSQGFVLNHPGSLPVPPQLPQHLPQQPLINMMPYIHPTANATTGPPPPPPVDHVEAASHGNVQAAANIDAAVSTGGNEATHDMIPGSGEQNNGPPLVGVPAQSMEPGSKTLAESSMKHQEKSTAKQNVKEPLSFPYKHVCAGCGKTRSNGYHMTHRLKNGEAAEPDYCRQCVAVAAFTDSEAPSMDGRSQPFIPHGPPASTRSSGAESQIKKGHYVFDDRSRRHTLHKKPRRRSFLRSFLRASSTHRSLNDETKSISSAEEASSRASSPMPGHKLHRQVSLATTENSSQAGKLATPVTQSSGSTRHPKGGSRRSHLATMELTDARPGHQDEKENNPKPRTLPRSRVEHTTTSVADDGQAVPARMNMRYKQPTVRNEDSELTNIGLDSSAPDEVHTAMPTQSYGGLSYISSHASNERSGFLNIDSPAQGPPSNTTMDRTRSPPGSRTSKNNIPTEVEELPARMKPSGTGESPRAKRSTRSPDDTIFPKLTGSVRKDEYSPFGEYDSSPRDPTPTDPASSIHAAHPRIVDDSWGYEQSHFERIAEELAEEDLMRAGKRSGLFDSSRQSSTASSNLFFGNLTPTLISIESCPSDEERTDGNDHYEMAAGNGSDEEEEYEDNSASKKSPKQLEYSSSEDRTHKTTSYNSYADNRHRDVKTTGYHMPDARNMYNNYDMESTISSHSSDFRPPADNSSLRAHTGHSMDGIPFPDTRAPRHRIRRLGGLLRP</sequence>